<dbReference type="Gene3D" id="3.40.1440.10">
    <property type="entry name" value="GIY-YIG endonuclease"/>
    <property type="match status" value="1"/>
</dbReference>
<sequence length="96" mass="11140">MHIPEANAYMYVLISLKDGSTYVGSTHNLTRRLKEHNAGKMRYTKGHLPYKLVYFETYDTYSEAFRREKYLKSGAGREWLKENVLKEIDKSGLSSG</sequence>
<gene>
    <name evidence="3" type="ORF">ENK44_00420</name>
</gene>
<comment type="caution">
    <text evidence="3">The sequence shown here is derived from an EMBL/GenBank/DDBJ whole genome shotgun (WGS) entry which is preliminary data.</text>
</comment>
<dbReference type="SUPFAM" id="SSF82771">
    <property type="entry name" value="GIY-YIG endonuclease"/>
    <property type="match status" value="1"/>
</dbReference>
<feature type="domain" description="GIY-YIG" evidence="2">
    <location>
        <begin position="6"/>
        <end position="83"/>
    </location>
</feature>
<proteinExistence type="inferred from homology"/>
<dbReference type="InterPro" id="IPR000305">
    <property type="entry name" value="GIY-YIG_endonuc"/>
</dbReference>
<evidence type="ECO:0000259" key="2">
    <source>
        <dbReference type="PROSITE" id="PS50164"/>
    </source>
</evidence>
<organism evidence="3">
    <name type="scientific">Caldithrix abyssi</name>
    <dbReference type="NCBI Taxonomy" id="187145"/>
    <lineage>
        <taxon>Bacteria</taxon>
        <taxon>Pseudomonadati</taxon>
        <taxon>Calditrichota</taxon>
        <taxon>Calditrichia</taxon>
        <taxon>Calditrichales</taxon>
        <taxon>Calditrichaceae</taxon>
        <taxon>Caldithrix</taxon>
    </lineage>
</organism>
<dbReference type="InterPro" id="IPR050190">
    <property type="entry name" value="UPF0213_domain"/>
</dbReference>
<dbReference type="InterPro" id="IPR035901">
    <property type="entry name" value="GIY-YIG_endonuc_sf"/>
</dbReference>
<dbReference type="EMBL" id="DRQG01000004">
    <property type="protein sequence ID" value="HGY54139.1"/>
    <property type="molecule type" value="Genomic_DNA"/>
</dbReference>
<dbReference type="PROSITE" id="PS50164">
    <property type="entry name" value="GIY_YIG"/>
    <property type="match status" value="1"/>
</dbReference>
<reference evidence="3" key="1">
    <citation type="journal article" date="2020" name="mSystems">
        <title>Genome- and Community-Level Interaction Insights into Carbon Utilization and Element Cycling Functions of Hydrothermarchaeota in Hydrothermal Sediment.</title>
        <authorList>
            <person name="Zhou Z."/>
            <person name="Liu Y."/>
            <person name="Xu W."/>
            <person name="Pan J."/>
            <person name="Luo Z.H."/>
            <person name="Li M."/>
        </authorList>
    </citation>
    <scope>NUCLEOTIDE SEQUENCE [LARGE SCALE GENOMIC DNA]</scope>
    <source>
        <strain evidence="3">HyVt-577</strain>
    </source>
</reference>
<accession>A0A7V4WTC6</accession>
<dbReference type="Pfam" id="PF01541">
    <property type="entry name" value="GIY-YIG"/>
    <property type="match status" value="1"/>
</dbReference>
<comment type="similarity">
    <text evidence="1">Belongs to the UPF0213 family.</text>
</comment>
<name>A0A7V4WTC6_CALAY</name>
<evidence type="ECO:0000313" key="3">
    <source>
        <dbReference type="EMBL" id="HGY54139.1"/>
    </source>
</evidence>
<dbReference type="CDD" id="cd10449">
    <property type="entry name" value="GIY-YIG_SLX1_like"/>
    <property type="match status" value="1"/>
</dbReference>
<evidence type="ECO:0000256" key="1">
    <source>
        <dbReference type="ARBA" id="ARBA00007435"/>
    </source>
</evidence>
<dbReference type="PANTHER" id="PTHR34477">
    <property type="entry name" value="UPF0213 PROTEIN YHBQ"/>
    <property type="match status" value="1"/>
</dbReference>
<dbReference type="PANTHER" id="PTHR34477:SF5">
    <property type="entry name" value="BSL5627 PROTEIN"/>
    <property type="match status" value="1"/>
</dbReference>
<dbReference type="Proteomes" id="UP000885779">
    <property type="component" value="Unassembled WGS sequence"/>
</dbReference>
<protein>
    <submittedName>
        <fullName evidence="3">GIY-YIG nuclease family protein</fullName>
    </submittedName>
</protein>
<dbReference type="AlphaFoldDB" id="A0A7V4WTC6"/>